<sequence length="176" mass="19403">MKNSAVLKVANFVWFQGIWWLVILFQNKAVIPVLGLILLWIVISPKRVEDIKLMGTVFLLGTVVDALLTLSGLFIFNETETLVSFWPIPIWLSLLWAAFAGTVYHSLTAFNGRMAVAALAGAIFAPLSYIAGAKFGAVELGASVVLSYIFIALVWSVIFPLCFYLSNRFEAKQAQA</sequence>
<evidence type="ECO:0000313" key="2">
    <source>
        <dbReference type="EMBL" id="KHT52500.1"/>
    </source>
</evidence>
<dbReference type="AlphaFoldDB" id="A0A0B3YEY9"/>
<organism evidence="2 3">
    <name type="scientific">Alteromonas marina</name>
    <dbReference type="NCBI Taxonomy" id="203795"/>
    <lineage>
        <taxon>Bacteria</taxon>
        <taxon>Pseudomonadati</taxon>
        <taxon>Pseudomonadota</taxon>
        <taxon>Gammaproteobacteria</taxon>
        <taxon>Alteromonadales</taxon>
        <taxon>Alteromonadaceae</taxon>
        <taxon>Alteromonas/Salinimonas group</taxon>
        <taxon>Alteromonas</taxon>
    </lineage>
</organism>
<feature type="transmembrane region" description="Helical" evidence="1">
    <location>
        <begin position="55"/>
        <end position="76"/>
    </location>
</feature>
<feature type="transmembrane region" description="Helical" evidence="1">
    <location>
        <begin position="18"/>
        <end position="43"/>
    </location>
</feature>
<evidence type="ECO:0008006" key="4">
    <source>
        <dbReference type="Google" id="ProtNLM"/>
    </source>
</evidence>
<dbReference type="Proteomes" id="UP000031197">
    <property type="component" value="Unassembled WGS sequence"/>
</dbReference>
<dbReference type="OrthoDB" id="6522758at2"/>
<evidence type="ECO:0000256" key="1">
    <source>
        <dbReference type="SAM" id="Phobius"/>
    </source>
</evidence>
<feature type="transmembrane region" description="Helical" evidence="1">
    <location>
        <begin position="145"/>
        <end position="165"/>
    </location>
</feature>
<protein>
    <recommendedName>
        <fullName evidence="4">DUF2878 domain-containing protein</fullName>
    </recommendedName>
</protein>
<dbReference type="Pfam" id="PF11086">
    <property type="entry name" value="DUF2878"/>
    <property type="match status" value="1"/>
</dbReference>
<dbReference type="RefSeq" id="WP_039220560.1">
    <property type="nucleotide sequence ID" value="NZ_JWLW01000017.1"/>
</dbReference>
<keyword evidence="1" id="KW-1133">Transmembrane helix</keyword>
<keyword evidence="3" id="KW-1185">Reference proteome</keyword>
<dbReference type="InterPro" id="IPR021306">
    <property type="entry name" value="DUF2878"/>
</dbReference>
<keyword evidence="1" id="KW-0472">Membrane</keyword>
<comment type="caution">
    <text evidence="2">The sequence shown here is derived from an EMBL/GenBank/DDBJ whole genome shotgun (WGS) entry which is preliminary data.</text>
</comment>
<reference evidence="2 3" key="1">
    <citation type="submission" date="2014-12" db="EMBL/GenBank/DDBJ databases">
        <title>Genome sequencing of Alteromonas marina AD001.</title>
        <authorList>
            <person name="Adrian T.G.S."/>
            <person name="Chan K.G."/>
        </authorList>
    </citation>
    <scope>NUCLEOTIDE SEQUENCE [LARGE SCALE GENOMIC DNA]</scope>
    <source>
        <strain evidence="2 3">AD001</strain>
    </source>
</reference>
<feature type="transmembrane region" description="Helical" evidence="1">
    <location>
        <begin position="88"/>
        <end position="107"/>
    </location>
</feature>
<name>A0A0B3YEY9_9ALTE</name>
<evidence type="ECO:0000313" key="3">
    <source>
        <dbReference type="Proteomes" id="UP000031197"/>
    </source>
</evidence>
<gene>
    <name evidence="2" type="ORF">RJ41_11085</name>
</gene>
<feature type="transmembrane region" description="Helical" evidence="1">
    <location>
        <begin position="114"/>
        <end position="133"/>
    </location>
</feature>
<accession>A0A0B3YEY9</accession>
<proteinExistence type="predicted"/>
<dbReference type="EMBL" id="JWLW01000017">
    <property type="protein sequence ID" value="KHT52500.1"/>
    <property type="molecule type" value="Genomic_DNA"/>
</dbReference>
<keyword evidence="1" id="KW-0812">Transmembrane</keyword>